<sequence length="1150" mass="130727">MDASGQLLPEAVDLGLDGEAVPNDNDIEQLFRERKTKHADDAIDYEDIDELADDELPEETEPTTKTADDDFFNELLGDDEQQQQQKADDSFNDIFGDGGDDDLQRDKQARFDDHNNLNALDTHHDMMFDDDGLGQLVGESFMDDGEVFDARPVKRGPQTEIAREEKRQKLASVVAKLEKYQVKRNLRYHFPTFSPNKPYNFHLFFLPKPQYYRYQTPAIATREQVKPLVPTKLQFEINVDQRKIFKSRKLRSPAPPNVTNITEADLQLIEDVQRKRQDKSQFIKSIDFLSGDWCENDRFGDYSKELILATTDWDDERIYEGAPAASSTTVDNNLMDIRLDQDAEMIDDESIFSGQIADKVVNLDMNDPNLIFIPTKDRPAAPKPPTSQQQSSASDQSLIQRFNFSNDKAYERLKENYITKVRSQLSNLNIEHSVPALRLQSPYYKVKLTKEEARNFHRNRLVIRPGTLVSFSKLRVRKKKKDKGKTFQEIFARTSDLTAADNCQLVAMEYSEEYPHILSNFGMGSKIINYYRKESPDDTSRPKLQIGETHVLGPEDRSPFWNFGEVGPGDFVPALYNNMVRAPIYRHTPRNTDFLFIRSSGNGSHQRYFLRTINYNYALGNSFPAVEIPAPHSRKVTNTSKNRLKMIVYRVMNKNGVARVSVKDVSKHFPDQNDMQNRQRLKEFMEYQRQGDDQRYWKVKGPNSDIIPPEDEIRAMISPEDCALLDAMQHGQQVLEDTYAIYGGDEHKKAEAKREREERKEKKRREEERANDPEGPEDMDDDDLSKKKRKPRDPDAEIDLDEELTPWSLTRNFVTANQSKSMLQLIGEGDPTGIGIGFSFMRATQRQPFHPLHPPPKESVPKNNTAAYQQKLYEAEIKRIWYTQRKSLVDHGDHNFNLSKEIYTDYPPVSHTKVVHQMTRDEKMMGKVLRITRRVRDENGIVQRKIETITDPRVIRAYIRRRKQIDYESLKNADLGEIRPGTNEEMNEIKKQALKEKIASLEKRAKMKKTGAANREAAAAAQSASGSTAPGSTPGSVPPMVASPSASGSNVASSPAPQAPPKSGKGIGKGKSKARRCTSCGEFGHIKTKKTCPNFFKNDPDANVPEVFGPGSSLVGGADDSSKAATEIKAAFALTNQVEDDYGTPADTPQ</sequence>
<gene>
    <name evidence="5" type="ORF">DIURU_000935</name>
</gene>
<keyword evidence="2" id="KW-0539">Nucleus</keyword>
<comment type="caution">
    <text evidence="5">The sequence shown here is derived from an EMBL/GenBank/DDBJ whole genome shotgun (WGS) entry which is preliminary data.</text>
</comment>
<protein>
    <recommendedName>
        <fullName evidence="4">Transcription initiation factor TFIID subunit 1 histone acetyltransferase domain-containing protein</fullName>
    </recommendedName>
</protein>
<dbReference type="GO" id="GO:0005669">
    <property type="term" value="C:transcription factor TFIID complex"/>
    <property type="evidence" value="ECO:0007669"/>
    <property type="project" value="InterPro"/>
</dbReference>
<feature type="compositionally biased region" description="Basic and acidic residues" evidence="3">
    <location>
        <begin position="29"/>
        <end position="41"/>
    </location>
</feature>
<name>A0A642V2U9_DIURU</name>
<evidence type="ECO:0000256" key="1">
    <source>
        <dbReference type="ARBA" id="ARBA00004123"/>
    </source>
</evidence>
<feature type="compositionally biased region" description="Basic and acidic residues" evidence="3">
    <location>
        <begin position="746"/>
        <end position="772"/>
    </location>
</feature>
<evidence type="ECO:0000313" key="5">
    <source>
        <dbReference type="EMBL" id="KAA8906774.1"/>
    </source>
</evidence>
<dbReference type="Proteomes" id="UP000449547">
    <property type="component" value="Unassembled WGS sequence"/>
</dbReference>
<dbReference type="GO" id="GO:0016251">
    <property type="term" value="F:RNA polymerase II general transcription initiation factor activity"/>
    <property type="evidence" value="ECO:0007669"/>
    <property type="project" value="InterPro"/>
</dbReference>
<dbReference type="RefSeq" id="XP_034014288.1">
    <property type="nucleotide sequence ID" value="XM_034159238.1"/>
</dbReference>
<dbReference type="EMBL" id="SWFT01000031">
    <property type="protein sequence ID" value="KAA8906774.1"/>
    <property type="molecule type" value="Genomic_DNA"/>
</dbReference>
<feature type="compositionally biased region" description="Acidic residues" evidence="3">
    <location>
        <begin position="774"/>
        <end position="783"/>
    </location>
</feature>
<feature type="compositionally biased region" description="Low complexity" evidence="3">
    <location>
        <begin position="386"/>
        <end position="397"/>
    </location>
</feature>
<dbReference type="GO" id="GO:0051123">
    <property type="term" value="P:RNA polymerase II preinitiation complex assembly"/>
    <property type="evidence" value="ECO:0007669"/>
    <property type="project" value="TreeGrafter"/>
</dbReference>
<feature type="compositionally biased region" description="Acidic residues" evidence="3">
    <location>
        <begin position="69"/>
        <end position="81"/>
    </location>
</feature>
<keyword evidence="6" id="KW-1185">Reference proteome</keyword>
<dbReference type="GO" id="GO:0017025">
    <property type="term" value="F:TBP-class protein binding"/>
    <property type="evidence" value="ECO:0007669"/>
    <property type="project" value="InterPro"/>
</dbReference>
<feature type="compositionally biased region" description="Acidic residues" evidence="3">
    <location>
        <begin position="42"/>
        <end position="61"/>
    </location>
</feature>
<evidence type="ECO:0000256" key="2">
    <source>
        <dbReference type="ARBA" id="ARBA00023242"/>
    </source>
</evidence>
<dbReference type="VEuPathDB" id="FungiDB:DIURU_000935"/>
<evidence type="ECO:0000259" key="4">
    <source>
        <dbReference type="Pfam" id="PF12157"/>
    </source>
</evidence>
<dbReference type="GeneID" id="54779588"/>
<proteinExistence type="predicted"/>
<feature type="domain" description="Transcription initiation factor TFIID subunit 1 histone acetyltransferase" evidence="4">
    <location>
        <begin position="402"/>
        <end position="888"/>
    </location>
</feature>
<dbReference type="AlphaFoldDB" id="A0A642V2U9"/>
<reference evidence="5 6" key="1">
    <citation type="submission" date="2019-07" db="EMBL/GenBank/DDBJ databases">
        <title>Genome assembly of two rare yeast pathogens: Diutina rugosa and Trichomonascus ciferrii.</title>
        <authorList>
            <person name="Mixao V."/>
            <person name="Saus E."/>
            <person name="Hansen A."/>
            <person name="Lass-Flor C."/>
            <person name="Gabaldon T."/>
        </authorList>
    </citation>
    <scope>NUCLEOTIDE SEQUENCE [LARGE SCALE GENOMIC DNA]</scope>
    <source>
        <strain evidence="5 6">CBS 613</strain>
    </source>
</reference>
<feature type="region of interest" description="Disordered" evidence="3">
    <location>
        <begin position="1005"/>
        <end position="1075"/>
    </location>
</feature>
<dbReference type="Pfam" id="PF12157">
    <property type="entry name" value="DUF3591"/>
    <property type="match status" value="1"/>
</dbReference>
<dbReference type="PANTHER" id="PTHR13900:SF0">
    <property type="entry name" value="TRANSCRIPTION INITIATION FACTOR TFIID SUBUNIT 1"/>
    <property type="match status" value="1"/>
</dbReference>
<accession>A0A642V2U9</accession>
<feature type="region of interest" description="Disordered" evidence="3">
    <location>
        <begin position="746"/>
        <end position="803"/>
    </location>
</feature>
<dbReference type="GO" id="GO:0004402">
    <property type="term" value="F:histone acetyltransferase activity"/>
    <property type="evidence" value="ECO:0007669"/>
    <property type="project" value="InterPro"/>
</dbReference>
<evidence type="ECO:0000256" key="3">
    <source>
        <dbReference type="SAM" id="MobiDB-lite"/>
    </source>
</evidence>
<feature type="region of interest" description="Disordered" evidence="3">
    <location>
        <begin position="1"/>
        <end position="106"/>
    </location>
</feature>
<feature type="compositionally biased region" description="Low complexity" evidence="3">
    <location>
        <begin position="1010"/>
        <end position="1064"/>
    </location>
</feature>
<dbReference type="PANTHER" id="PTHR13900">
    <property type="entry name" value="TRANSCRIPTION INITIATION FACTOR TFIID"/>
    <property type="match status" value="1"/>
</dbReference>
<dbReference type="InterPro" id="IPR022591">
    <property type="entry name" value="TAF1_HAT_dom"/>
</dbReference>
<comment type="subcellular location">
    <subcellularLocation>
        <location evidence="1">Nucleus</location>
    </subcellularLocation>
</comment>
<organism evidence="5 6">
    <name type="scientific">Diutina rugosa</name>
    <name type="common">Yeast</name>
    <name type="synonym">Candida rugosa</name>
    <dbReference type="NCBI Taxonomy" id="5481"/>
    <lineage>
        <taxon>Eukaryota</taxon>
        <taxon>Fungi</taxon>
        <taxon>Dikarya</taxon>
        <taxon>Ascomycota</taxon>
        <taxon>Saccharomycotina</taxon>
        <taxon>Pichiomycetes</taxon>
        <taxon>Debaryomycetaceae</taxon>
        <taxon>Diutina</taxon>
    </lineage>
</organism>
<dbReference type="OMA" id="RFINYYR"/>
<feature type="region of interest" description="Disordered" evidence="3">
    <location>
        <begin position="375"/>
        <end position="397"/>
    </location>
</feature>
<evidence type="ECO:0000313" key="6">
    <source>
        <dbReference type="Proteomes" id="UP000449547"/>
    </source>
</evidence>
<dbReference type="OrthoDB" id="5752at2759"/>
<dbReference type="InterPro" id="IPR040240">
    <property type="entry name" value="TAF1"/>
</dbReference>